<dbReference type="CDD" id="cd22645">
    <property type="entry name" value="BIC1_CID"/>
    <property type="match status" value="1"/>
</dbReference>
<dbReference type="PANTHER" id="PTHR34207:SF2">
    <property type="entry name" value="PROTEIN BIC1"/>
    <property type="match status" value="1"/>
</dbReference>
<dbReference type="GO" id="GO:0009785">
    <property type="term" value="P:blue light signaling pathway"/>
    <property type="evidence" value="ECO:0007669"/>
    <property type="project" value="InterPro"/>
</dbReference>
<name>A0A9I9CWF6_CUCME</name>
<dbReference type="EnsemblPlants" id="MELO3C009470.2.1">
    <property type="protein sequence ID" value="MELO3C009470.2.1"/>
    <property type="gene ID" value="MELO3C009470.2"/>
</dbReference>
<protein>
    <recommendedName>
        <fullName evidence="3">Protein BIC1</fullName>
    </recommendedName>
</protein>
<accession>A0A9I9CWF6</accession>
<evidence type="ECO:0000313" key="2">
    <source>
        <dbReference type="EnsemblPlants" id="MELO3C009470.2.1"/>
    </source>
</evidence>
<evidence type="ECO:0008006" key="3">
    <source>
        <dbReference type="Google" id="ProtNLM"/>
    </source>
</evidence>
<reference evidence="2" key="1">
    <citation type="submission" date="2023-03" db="UniProtKB">
        <authorList>
            <consortium name="EnsemblPlants"/>
        </authorList>
    </citation>
    <scope>IDENTIFICATION</scope>
</reference>
<dbReference type="InterPro" id="IPR040374">
    <property type="entry name" value="BIC"/>
</dbReference>
<evidence type="ECO:0000256" key="1">
    <source>
        <dbReference type="SAM" id="SignalP"/>
    </source>
</evidence>
<sequence>PTTNPTSLISPLVLFLAATSSSFSSSLFKPLPWRTELEYFRVCFSFFFFSSEFVRKMDVHVTGSCLHQYSLPPPPFEAVEAPPPQKEGTEQELDSLVTSLGGCRDGEKGLESDVQEDDGAEMEVAATVSEKKEEEKEEEEGGRERLKRHRREMAGRVWIPEIWGQEELLKDWIDCSAFDACLFPTGIGSARAALVEERRRANNGGLTLENRC</sequence>
<organism evidence="2">
    <name type="scientific">Cucumis melo</name>
    <name type="common">Muskmelon</name>
    <dbReference type="NCBI Taxonomy" id="3656"/>
    <lineage>
        <taxon>Eukaryota</taxon>
        <taxon>Viridiplantae</taxon>
        <taxon>Streptophyta</taxon>
        <taxon>Embryophyta</taxon>
        <taxon>Tracheophyta</taxon>
        <taxon>Spermatophyta</taxon>
        <taxon>Magnoliopsida</taxon>
        <taxon>eudicotyledons</taxon>
        <taxon>Gunneridae</taxon>
        <taxon>Pentapetalae</taxon>
        <taxon>rosids</taxon>
        <taxon>fabids</taxon>
        <taxon>Cucurbitales</taxon>
        <taxon>Cucurbitaceae</taxon>
        <taxon>Benincaseae</taxon>
        <taxon>Cucumis</taxon>
    </lineage>
</organism>
<dbReference type="AlphaFoldDB" id="A0A9I9CWF6"/>
<feature type="signal peptide" evidence="1">
    <location>
        <begin position="1"/>
        <end position="24"/>
    </location>
</feature>
<proteinExistence type="predicted"/>
<dbReference type="PANTHER" id="PTHR34207">
    <property type="entry name" value="PROTEIN BIC1"/>
    <property type="match status" value="1"/>
</dbReference>
<keyword evidence="1" id="KW-0732">Signal</keyword>
<dbReference type="Gramene" id="MELO3C009470.2.1">
    <property type="protein sequence ID" value="MELO3C009470.2.1"/>
    <property type="gene ID" value="MELO3C009470.2"/>
</dbReference>
<feature type="chain" id="PRO_5039945900" description="Protein BIC1" evidence="1">
    <location>
        <begin position="25"/>
        <end position="212"/>
    </location>
</feature>